<comment type="catalytic activity">
    <reaction evidence="1">
        <text>S-ubiquitinyl-[E2 ubiquitin-conjugating enzyme]-L-cysteine + [acceptor protein]-L-lysine = [E2 ubiquitin-conjugating enzyme]-L-cysteine + N(6)-ubiquitinyl-[acceptor protein]-L-lysine.</text>
        <dbReference type="EC" id="2.3.2.27"/>
    </reaction>
</comment>
<keyword evidence="15" id="KW-1185">Reference proteome</keyword>
<dbReference type="UniPathway" id="UPA00143"/>
<dbReference type="STRING" id="56723.ENSLBEP00000026019"/>
<dbReference type="Ensembl" id="ENSLBET00000027311.1">
    <property type="protein sequence ID" value="ENSLBEP00000026019.1"/>
    <property type="gene ID" value="ENSLBEG00000019822.1"/>
</dbReference>
<keyword evidence="12" id="KW-0812">Transmembrane</keyword>
<proteinExistence type="predicted"/>
<dbReference type="SUPFAM" id="SSF57850">
    <property type="entry name" value="RING/U-box"/>
    <property type="match status" value="1"/>
</dbReference>
<dbReference type="Pfam" id="PF00097">
    <property type="entry name" value="zf-C3HC4"/>
    <property type="match status" value="1"/>
</dbReference>
<keyword evidence="7" id="KW-0833">Ubl conjugation pathway</keyword>
<dbReference type="InterPro" id="IPR018957">
    <property type="entry name" value="Znf_C3HC4_RING-type"/>
</dbReference>
<evidence type="ECO:0000256" key="4">
    <source>
        <dbReference type="ARBA" id="ARBA00022679"/>
    </source>
</evidence>
<keyword evidence="12" id="KW-1133">Transmembrane helix</keyword>
<feature type="region of interest" description="Disordered" evidence="11">
    <location>
        <begin position="1"/>
        <end position="33"/>
    </location>
</feature>
<dbReference type="EC" id="2.3.2.27" evidence="3"/>
<keyword evidence="12" id="KW-0472">Membrane</keyword>
<dbReference type="AlphaFoldDB" id="A0A3Q3G2W5"/>
<evidence type="ECO:0000256" key="7">
    <source>
        <dbReference type="ARBA" id="ARBA00022786"/>
    </source>
</evidence>
<evidence type="ECO:0000256" key="12">
    <source>
        <dbReference type="SAM" id="Phobius"/>
    </source>
</evidence>
<reference evidence="14" key="2">
    <citation type="submission" date="2025-09" db="UniProtKB">
        <authorList>
            <consortium name="Ensembl"/>
        </authorList>
    </citation>
    <scope>IDENTIFICATION</scope>
</reference>
<feature type="transmembrane region" description="Helical" evidence="12">
    <location>
        <begin position="200"/>
        <end position="218"/>
    </location>
</feature>
<accession>A0A3Q3G2W5</accession>
<dbReference type="GO" id="GO:0005783">
    <property type="term" value="C:endoplasmic reticulum"/>
    <property type="evidence" value="ECO:0007669"/>
    <property type="project" value="InterPro"/>
</dbReference>
<dbReference type="Gene3D" id="3.30.40.10">
    <property type="entry name" value="Zinc/RING finger domain, C3HC4 (zinc finger)"/>
    <property type="match status" value="1"/>
</dbReference>
<organism evidence="14 15">
    <name type="scientific">Labrus bergylta</name>
    <name type="common">ballan wrasse</name>
    <dbReference type="NCBI Taxonomy" id="56723"/>
    <lineage>
        <taxon>Eukaryota</taxon>
        <taxon>Metazoa</taxon>
        <taxon>Chordata</taxon>
        <taxon>Craniata</taxon>
        <taxon>Vertebrata</taxon>
        <taxon>Euteleostomi</taxon>
        <taxon>Actinopterygii</taxon>
        <taxon>Neopterygii</taxon>
        <taxon>Teleostei</taxon>
        <taxon>Neoteleostei</taxon>
        <taxon>Acanthomorphata</taxon>
        <taxon>Eupercaria</taxon>
        <taxon>Labriformes</taxon>
        <taxon>Labridae</taxon>
        <taxon>Labrus</taxon>
    </lineage>
</organism>
<dbReference type="GO" id="GO:0016567">
    <property type="term" value="P:protein ubiquitination"/>
    <property type="evidence" value="ECO:0007669"/>
    <property type="project" value="UniProtKB-UniPathway"/>
</dbReference>
<evidence type="ECO:0000256" key="9">
    <source>
        <dbReference type="ARBA" id="ARBA00039319"/>
    </source>
</evidence>
<name>A0A3Q3G2W5_9LABR</name>
<evidence type="ECO:0000256" key="8">
    <source>
        <dbReference type="ARBA" id="ARBA00022833"/>
    </source>
</evidence>
<keyword evidence="6" id="KW-0863">Zinc-finger</keyword>
<dbReference type="Proteomes" id="UP000261660">
    <property type="component" value="Unplaced"/>
</dbReference>
<dbReference type="GO" id="GO:0008270">
    <property type="term" value="F:zinc ion binding"/>
    <property type="evidence" value="ECO:0007669"/>
    <property type="project" value="UniProtKB-KW"/>
</dbReference>
<dbReference type="GeneTree" id="ENSGT01000000220358"/>
<comment type="pathway">
    <text evidence="2">Protein modification; protein ubiquitination.</text>
</comment>
<evidence type="ECO:0000256" key="1">
    <source>
        <dbReference type="ARBA" id="ARBA00000900"/>
    </source>
</evidence>
<sequence>MATAAPAPASGSTAATDNPNPGSSSSSAPDSGNQDSTFECNICLDTAKDAVISLCGHLFCGWRQDPTDKCVRCVKLASAGTKLSPYTGGEAQVNKTPEKEHLLDHRGKDLSQKTVVDFKALVLEMEGSKCRLESARFRLVFLLQLSTSMTEGLLQVFMFDMSPLILVFFFLFYLRCINTFCLTISQTAAPGTPQHMDEQFLSRLFLFVALVIMFWLLIA</sequence>
<evidence type="ECO:0000256" key="2">
    <source>
        <dbReference type="ARBA" id="ARBA00004906"/>
    </source>
</evidence>
<keyword evidence="4" id="KW-0808">Transferase</keyword>
<evidence type="ECO:0000256" key="3">
    <source>
        <dbReference type="ARBA" id="ARBA00012483"/>
    </source>
</evidence>
<evidence type="ECO:0000259" key="13">
    <source>
        <dbReference type="Pfam" id="PF00097"/>
    </source>
</evidence>
<keyword evidence="5" id="KW-0479">Metal-binding</keyword>
<reference evidence="14" key="1">
    <citation type="submission" date="2025-08" db="UniProtKB">
        <authorList>
            <consortium name="Ensembl"/>
        </authorList>
    </citation>
    <scope>IDENTIFICATION</scope>
</reference>
<dbReference type="InParanoid" id="A0A3Q3G2W5"/>
<evidence type="ECO:0000256" key="10">
    <source>
        <dbReference type="ARBA" id="ARBA00041675"/>
    </source>
</evidence>
<evidence type="ECO:0000256" key="5">
    <source>
        <dbReference type="ARBA" id="ARBA00022723"/>
    </source>
</evidence>
<evidence type="ECO:0000256" key="11">
    <source>
        <dbReference type="SAM" id="MobiDB-lite"/>
    </source>
</evidence>
<keyword evidence="8" id="KW-0862">Zinc</keyword>
<dbReference type="PANTHER" id="PTHR12313">
    <property type="entry name" value="E3 UBIQUITIN-PROTEIN LIGASE RNF5-RELATED"/>
    <property type="match status" value="1"/>
</dbReference>
<dbReference type="InterPro" id="IPR045103">
    <property type="entry name" value="RNF5/RNF185-like"/>
</dbReference>
<evidence type="ECO:0000256" key="6">
    <source>
        <dbReference type="ARBA" id="ARBA00022771"/>
    </source>
</evidence>
<dbReference type="InterPro" id="IPR013083">
    <property type="entry name" value="Znf_RING/FYVE/PHD"/>
</dbReference>
<feature type="domain" description="Zinc finger C3HC4 RING-type" evidence="13">
    <location>
        <begin position="40"/>
        <end position="60"/>
    </location>
</feature>
<protein>
    <recommendedName>
        <fullName evidence="9">E3 ubiquitin-protein ligase RNF185</fullName>
        <ecNumber evidence="3">2.3.2.27</ecNumber>
    </recommendedName>
    <alternativeName>
        <fullName evidence="10">RING finger protein 185</fullName>
    </alternativeName>
</protein>
<evidence type="ECO:0000313" key="15">
    <source>
        <dbReference type="Proteomes" id="UP000261660"/>
    </source>
</evidence>
<dbReference type="GO" id="GO:0006511">
    <property type="term" value="P:ubiquitin-dependent protein catabolic process"/>
    <property type="evidence" value="ECO:0007669"/>
    <property type="project" value="InterPro"/>
</dbReference>
<evidence type="ECO:0000313" key="14">
    <source>
        <dbReference type="Ensembl" id="ENSLBEP00000026019.1"/>
    </source>
</evidence>
<dbReference type="GO" id="GO:0061630">
    <property type="term" value="F:ubiquitin protein ligase activity"/>
    <property type="evidence" value="ECO:0007669"/>
    <property type="project" value="UniProtKB-EC"/>
</dbReference>